<feature type="region of interest" description="Disordered" evidence="1">
    <location>
        <begin position="1"/>
        <end position="29"/>
    </location>
</feature>
<dbReference type="InterPro" id="IPR057684">
    <property type="entry name" value="DUF7924"/>
</dbReference>
<dbReference type="EMBL" id="ML737179">
    <property type="protein sequence ID" value="KAE8337524.1"/>
    <property type="molecule type" value="Genomic_DNA"/>
</dbReference>
<dbReference type="PANTHER" id="PTHR42470">
    <property type="entry name" value="VAST DOMAIN-CONTAINING PROTEIN"/>
    <property type="match status" value="1"/>
</dbReference>
<feature type="compositionally biased region" description="Polar residues" evidence="1">
    <location>
        <begin position="295"/>
        <end position="304"/>
    </location>
</feature>
<sequence>MDRPASKRSRSVSSRPSSSRDARSSAYGDTNYETILETKNCYMRDSATGPVQEDIELCNQLIQHEIELPKDTMFQSEYLPDFHDALRAENQYIRGRQSLKNISDGYNDSWIKTEPIYGPKLQPDHTRGLRWSTFNESQRQKLGVQPNEKSLYTAREEIYFPYLTGEVKCGQQALDIADRQNMHSACVALRGLVHLSRMAGCVEMLHRRILAFSISHDRETVRIYGYYPEIEGDNTSYYRRWIGQFTIWTDADKWTCYRFVYKLDDIFLPSHIARVTDMLERIPEPQDISSHIDLDNTTDSQSIPSSEEASASRRSMTVRSRGLQPEIRAMIQTVQQQVARLEQEKQEQKEREEKLLAQPEQERREPKEQEEKLRQEQKEREERLLAQFERLAQAVNPK</sequence>
<evidence type="ECO:0000259" key="2">
    <source>
        <dbReference type="Pfam" id="PF25545"/>
    </source>
</evidence>
<feature type="region of interest" description="Disordered" evidence="1">
    <location>
        <begin position="342"/>
        <end position="381"/>
    </location>
</feature>
<name>A0A5N6XWK6_9EURO</name>
<evidence type="ECO:0000256" key="1">
    <source>
        <dbReference type="SAM" id="MobiDB-lite"/>
    </source>
</evidence>
<evidence type="ECO:0000313" key="3">
    <source>
        <dbReference type="EMBL" id="KAE8337524.1"/>
    </source>
</evidence>
<dbReference type="Pfam" id="PF25545">
    <property type="entry name" value="DUF7924"/>
    <property type="match status" value="1"/>
</dbReference>
<feature type="compositionally biased region" description="Low complexity" evidence="1">
    <location>
        <begin position="305"/>
        <end position="315"/>
    </location>
</feature>
<protein>
    <recommendedName>
        <fullName evidence="2">DUF7924 domain-containing protein</fullName>
    </recommendedName>
</protein>
<feature type="domain" description="DUF7924" evidence="2">
    <location>
        <begin position="88"/>
        <end position="279"/>
    </location>
</feature>
<dbReference type="PANTHER" id="PTHR42470:SF2">
    <property type="match status" value="1"/>
</dbReference>
<reference evidence="3" key="1">
    <citation type="submission" date="2019-04" db="EMBL/GenBank/DDBJ databases">
        <title>Friends and foes A comparative genomics study of 23 Aspergillus species from section Flavi.</title>
        <authorList>
            <consortium name="DOE Joint Genome Institute"/>
            <person name="Kjaerbolling I."/>
            <person name="Vesth T."/>
            <person name="Frisvad J.C."/>
            <person name="Nybo J.L."/>
            <person name="Theobald S."/>
            <person name="Kildgaard S."/>
            <person name="Isbrandt T."/>
            <person name="Kuo A."/>
            <person name="Sato A."/>
            <person name="Lyhne E.K."/>
            <person name="Kogle M.E."/>
            <person name="Wiebenga A."/>
            <person name="Kun R.S."/>
            <person name="Lubbers R.J."/>
            <person name="Makela M.R."/>
            <person name="Barry K."/>
            <person name="Chovatia M."/>
            <person name="Clum A."/>
            <person name="Daum C."/>
            <person name="Haridas S."/>
            <person name="He G."/>
            <person name="LaButti K."/>
            <person name="Lipzen A."/>
            <person name="Mondo S."/>
            <person name="Riley R."/>
            <person name="Salamov A."/>
            <person name="Simmons B.A."/>
            <person name="Magnuson J.K."/>
            <person name="Henrissat B."/>
            <person name="Mortensen U.H."/>
            <person name="Larsen T.O."/>
            <person name="Devries R.P."/>
            <person name="Grigoriev I.V."/>
            <person name="Machida M."/>
            <person name="Baker S.E."/>
            <person name="Andersen M.R."/>
        </authorList>
    </citation>
    <scope>NUCLEOTIDE SEQUENCE</scope>
    <source>
        <strain evidence="3">CBS 117612</strain>
    </source>
</reference>
<accession>A0A5N6XWK6</accession>
<dbReference type="OrthoDB" id="5400850at2759"/>
<gene>
    <name evidence="3" type="ORF">BDV24DRAFT_154343</name>
</gene>
<dbReference type="Proteomes" id="UP000325558">
    <property type="component" value="Unassembled WGS sequence"/>
</dbReference>
<dbReference type="AlphaFoldDB" id="A0A5N6XWK6"/>
<feature type="region of interest" description="Disordered" evidence="1">
    <location>
        <begin position="286"/>
        <end position="322"/>
    </location>
</feature>
<organism evidence="3">
    <name type="scientific">Aspergillus arachidicola</name>
    <dbReference type="NCBI Taxonomy" id="656916"/>
    <lineage>
        <taxon>Eukaryota</taxon>
        <taxon>Fungi</taxon>
        <taxon>Dikarya</taxon>
        <taxon>Ascomycota</taxon>
        <taxon>Pezizomycotina</taxon>
        <taxon>Eurotiomycetes</taxon>
        <taxon>Eurotiomycetidae</taxon>
        <taxon>Eurotiales</taxon>
        <taxon>Aspergillaceae</taxon>
        <taxon>Aspergillus</taxon>
        <taxon>Aspergillus subgen. Circumdati</taxon>
    </lineage>
</organism>
<feature type="compositionally biased region" description="Basic residues" evidence="1">
    <location>
        <begin position="1"/>
        <end position="10"/>
    </location>
</feature>
<proteinExistence type="predicted"/>